<dbReference type="GO" id="GO:0008270">
    <property type="term" value="F:zinc ion binding"/>
    <property type="evidence" value="ECO:0007669"/>
    <property type="project" value="UniProtKB-UniRule"/>
</dbReference>
<name>A0A1D1YIQ9_9ARAE</name>
<dbReference type="AlphaFoldDB" id="A0A1D1YIQ9"/>
<dbReference type="Gene3D" id="3.30.70.330">
    <property type="match status" value="1"/>
</dbReference>
<evidence type="ECO:0000256" key="4">
    <source>
        <dbReference type="SAM" id="MobiDB-lite"/>
    </source>
</evidence>
<organism evidence="6">
    <name type="scientific">Anthurium amnicola</name>
    <dbReference type="NCBI Taxonomy" id="1678845"/>
    <lineage>
        <taxon>Eukaryota</taxon>
        <taxon>Viridiplantae</taxon>
        <taxon>Streptophyta</taxon>
        <taxon>Embryophyta</taxon>
        <taxon>Tracheophyta</taxon>
        <taxon>Spermatophyta</taxon>
        <taxon>Magnoliopsida</taxon>
        <taxon>Liliopsida</taxon>
        <taxon>Araceae</taxon>
        <taxon>Pothoideae</taxon>
        <taxon>Potheae</taxon>
        <taxon>Anthurium</taxon>
    </lineage>
</organism>
<dbReference type="SMART" id="SM00360">
    <property type="entry name" value="RRM"/>
    <property type="match status" value="1"/>
</dbReference>
<dbReference type="GO" id="GO:0000398">
    <property type="term" value="P:mRNA splicing, via spliceosome"/>
    <property type="evidence" value="ECO:0007669"/>
    <property type="project" value="UniProtKB-UniRule"/>
</dbReference>
<feature type="compositionally biased region" description="Polar residues" evidence="4">
    <location>
        <begin position="189"/>
        <end position="204"/>
    </location>
</feature>
<gene>
    <name evidence="6" type="primary">sf1_7</name>
    <name evidence="6" type="ORF">g.50439</name>
</gene>
<evidence type="ECO:0000256" key="3">
    <source>
        <dbReference type="RuleBase" id="RU367126"/>
    </source>
</evidence>
<dbReference type="GO" id="GO:0045131">
    <property type="term" value="F:pre-mRNA branch point binding"/>
    <property type="evidence" value="ECO:0007669"/>
    <property type="project" value="UniProtKB-UniRule"/>
</dbReference>
<keyword evidence="3" id="KW-0747">Spliceosome</keyword>
<dbReference type="PROSITE" id="PS50084">
    <property type="entry name" value="KH_TYPE_1"/>
    <property type="match status" value="1"/>
</dbReference>
<dbReference type="EMBL" id="GDJX01013416">
    <property type="protein sequence ID" value="JAT54520.1"/>
    <property type="molecule type" value="Transcribed_RNA"/>
</dbReference>
<dbReference type="Pfam" id="PF22675">
    <property type="entry name" value="KH-I_KHDC4-BBP"/>
    <property type="match status" value="1"/>
</dbReference>
<keyword evidence="3" id="KW-0863">Zinc-finger</keyword>
<dbReference type="PANTHER" id="PTHR11208:SF45">
    <property type="entry name" value="SPLICING FACTOR 1"/>
    <property type="match status" value="1"/>
</dbReference>
<keyword evidence="3" id="KW-0508">mRNA splicing</keyword>
<dbReference type="InterPro" id="IPR045071">
    <property type="entry name" value="BBP-like"/>
</dbReference>
<evidence type="ECO:0000256" key="1">
    <source>
        <dbReference type="ARBA" id="ARBA00022884"/>
    </source>
</evidence>
<evidence type="ECO:0000313" key="6">
    <source>
        <dbReference type="EMBL" id="JAT54520.1"/>
    </source>
</evidence>
<keyword evidence="3" id="KW-0479">Metal-binding</keyword>
<proteinExistence type="inferred from homology"/>
<dbReference type="GO" id="GO:0003729">
    <property type="term" value="F:mRNA binding"/>
    <property type="evidence" value="ECO:0007669"/>
    <property type="project" value="TreeGrafter"/>
</dbReference>
<dbReference type="SUPFAM" id="SSF54928">
    <property type="entry name" value="RNA-binding domain, RBD"/>
    <property type="match status" value="1"/>
</dbReference>
<dbReference type="GO" id="GO:0005681">
    <property type="term" value="C:spliceosomal complex"/>
    <property type="evidence" value="ECO:0007669"/>
    <property type="project" value="UniProtKB-KW"/>
</dbReference>
<evidence type="ECO:0000259" key="5">
    <source>
        <dbReference type="PROSITE" id="PS50102"/>
    </source>
</evidence>
<feature type="domain" description="RRM" evidence="5">
    <location>
        <begin position="451"/>
        <end position="529"/>
    </location>
</feature>
<dbReference type="Gene3D" id="3.30.1370.10">
    <property type="entry name" value="K Homology domain, type 1"/>
    <property type="match status" value="1"/>
</dbReference>
<dbReference type="InterPro" id="IPR004087">
    <property type="entry name" value="KH_dom"/>
</dbReference>
<keyword evidence="3" id="KW-0507">mRNA processing</keyword>
<keyword evidence="3" id="KW-0862">Zinc</keyword>
<comment type="similarity">
    <text evidence="3">Belongs to the BBP/SF1 family.</text>
</comment>
<comment type="function">
    <text evidence="3">Necessary for the splicing of pre-mRNA. Has a role in the recognition of the branch site (5'-UACUAAC-3'), the pyrimidine tract and the 3'-splice site at the 3'-end of introns.</text>
</comment>
<dbReference type="GO" id="GO:0048024">
    <property type="term" value="P:regulation of mRNA splicing, via spliceosome"/>
    <property type="evidence" value="ECO:0007669"/>
    <property type="project" value="TreeGrafter"/>
</dbReference>
<dbReference type="InterPro" id="IPR036612">
    <property type="entry name" value="KH_dom_type_1_sf"/>
</dbReference>
<dbReference type="InterPro" id="IPR035979">
    <property type="entry name" value="RBD_domain_sf"/>
</dbReference>
<feature type="compositionally biased region" description="Basic and acidic residues" evidence="4">
    <location>
        <begin position="128"/>
        <end position="152"/>
    </location>
</feature>
<reference evidence="6" key="1">
    <citation type="submission" date="2015-07" db="EMBL/GenBank/DDBJ databases">
        <title>Transcriptome Assembly of Anthurium amnicola.</title>
        <authorList>
            <person name="Suzuki J."/>
        </authorList>
    </citation>
    <scope>NUCLEOTIDE SEQUENCE</scope>
</reference>
<dbReference type="InterPro" id="IPR055256">
    <property type="entry name" value="KH_1_KHDC4/BBP-like"/>
</dbReference>
<feature type="region of interest" description="Disordered" evidence="4">
    <location>
        <begin position="122"/>
        <end position="217"/>
    </location>
</feature>
<dbReference type="Pfam" id="PF00076">
    <property type="entry name" value="RRM_1"/>
    <property type="match status" value="1"/>
</dbReference>
<dbReference type="PANTHER" id="PTHR11208">
    <property type="entry name" value="RNA-BINDING PROTEIN RELATED"/>
    <property type="match status" value="1"/>
</dbReference>
<dbReference type="InterPro" id="IPR000504">
    <property type="entry name" value="RRM_dom"/>
</dbReference>
<keyword evidence="1 2" id="KW-0694">RNA-binding</keyword>
<dbReference type="SUPFAM" id="SSF54791">
    <property type="entry name" value="Eukaryotic type KH-domain (KH-domain type I)"/>
    <property type="match status" value="1"/>
</dbReference>
<evidence type="ECO:0000256" key="2">
    <source>
        <dbReference type="PROSITE-ProRule" id="PRU00176"/>
    </source>
</evidence>
<sequence>LVSVSGLNPPETKARGFGFHAGDISSPLALPLRPCLSLPRQPTPSAAPSAAKPHAHLLQSGRAATTPHVCCSIGVGAAPAPTLEQQNTHPLLDVSRCRTDQEPSITDRGCVVLPVASRACLTSPSRRNNKETDSKMPHSSEKRSAGSSDADRFPLYSKTKAKQQQSSKSGSYFEVPLGDPRHKSKSKAHGTNESSSNGQENVGSSGKRKHGGWNATPSFFRSQKFHKTLYIPVEKYPGYNFVGLILGPRGRNQQRMETETGARIIVKGKGSKRMAKPHVLVEADTQKSLDSAVARVEKLLVPPEDGEDEVKLLQLRELAELNNTLRVKDTRKTVTTVSKTNGACDVRGDCEHYTVACTLTAQLPENRKDGNNYLCKTCGDPGHQTGACSFSGKLVQTETHENATNLLAAHQGGFSPFAGPPHLGNQPLGFRPAVNYVPLGSDKFPGDVDYTNLYVTHLPQYVDVNMLVQLFYPFGALSDAQVIRDKTTGLSEGYGFVKYIDPVSAATAVNQMNGYRIGGNVLAVRVAGNEHGTLGSVQPVEHSSIGFPSAYQNYSSISHIRAPPGWPGPPGSLLRGTSDLLYTSYRSSYTSPLPSSPVPAHATTEELARFPGNPDNFVCSRTSLFS</sequence>
<dbReference type="PROSITE" id="PS50102">
    <property type="entry name" value="RRM"/>
    <property type="match status" value="1"/>
</dbReference>
<protein>
    <recommendedName>
        <fullName evidence="3">Branchpoint-bridging protein</fullName>
    </recommendedName>
</protein>
<keyword evidence="3" id="KW-0539">Nucleus</keyword>
<dbReference type="SMART" id="SM00322">
    <property type="entry name" value="KH"/>
    <property type="match status" value="1"/>
</dbReference>
<feature type="non-terminal residue" evidence="6">
    <location>
        <position position="1"/>
    </location>
</feature>
<dbReference type="InterPro" id="IPR012677">
    <property type="entry name" value="Nucleotide-bd_a/b_plait_sf"/>
</dbReference>
<comment type="subcellular location">
    <subcellularLocation>
        <location evidence="3">Nucleus</location>
    </subcellularLocation>
</comment>
<accession>A0A1D1YIQ9</accession>